<accession>A0A6G1FYW1</accession>
<dbReference type="AlphaFoldDB" id="A0A6G1FYW1"/>
<dbReference type="Proteomes" id="UP000504638">
    <property type="component" value="Unplaced"/>
</dbReference>
<protein>
    <submittedName>
        <fullName evidence="2 4">Uncharacterized protein</fullName>
    </submittedName>
</protein>
<keyword evidence="1" id="KW-0812">Transmembrane</keyword>
<keyword evidence="1" id="KW-1133">Transmembrane helix</keyword>
<feature type="transmembrane region" description="Helical" evidence="1">
    <location>
        <begin position="21"/>
        <end position="42"/>
    </location>
</feature>
<dbReference type="RefSeq" id="XP_033532605.1">
    <property type="nucleotide sequence ID" value="XM_033683212.1"/>
</dbReference>
<gene>
    <name evidence="2 4" type="ORF">P152DRAFT_73069</name>
</gene>
<dbReference type="EMBL" id="ML975163">
    <property type="protein sequence ID" value="KAF1810974.1"/>
    <property type="molecule type" value="Genomic_DNA"/>
</dbReference>
<evidence type="ECO:0000313" key="3">
    <source>
        <dbReference type="Proteomes" id="UP000504638"/>
    </source>
</evidence>
<keyword evidence="3" id="KW-1185">Reference proteome</keyword>
<proteinExistence type="predicted"/>
<dbReference type="GeneID" id="54423782"/>
<reference evidence="4" key="3">
    <citation type="submission" date="2025-04" db="UniProtKB">
        <authorList>
            <consortium name="RefSeq"/>
        </authorList>
    </citation>
    <scope>IDENTIFICATION</scope>
    <source>
        <strain evidence="4">CBS 781.70</strain>
    </source>
</reference>
<evidence type="ECO:0000313" key="4">
    <source>
        <dbReference type="RefSeq" id="XP_033532605.1"/>
    </source>
</evidence>
<sequence>MTTQRCPFLSARTRYIDHGSGIPCFLPYFFLQFFDLAIYIWWMDRWWYVSESTRFQFAGAVGRFHDPFWLLKRRNRDILIFESGCAVSSVAAYHYAPESGIVTLR</sequence>
<evidence type="ECO:0000313" key="2">
    <source>
        <dbReference type="EMBL" id="KAF1810974.1"/>
    </source>
</evidence>
<reference evidence="2 4" key="1">
    <citation type="submission" date="2020-01" db="EMBL/GenBank/DDBJ databases">
        <authorList>
            <consortium name="DOE Joint Genome Institute"/>
            <person name="Haridas S."/>
            <person name="Albert R."/>
            <person name="Binder M."/>
            <person name="Bloem J."/>
            <person name="Labutti K."/>
            <person name="Salamov A."/>
            <person name="Andreopoulos B."/>
            <person name="Baker S.E."/>
            <person name="Barry K."/>
            <person name="Bills G."/>
            <person name="Bluhm B.H."/>
            <person name="Cannon C."/>
            <person name="Castanera R."/>
            <person name="Culley D.E."/>
            <person name="Daum C."/>
            <person name="Ezra D."/>
            <person name="Gonzalez J.B."/>
            <person name="Henrissat B."/>
            <person name="Kuo A."/>
            <person name="Liang C."/>
            <person name="Lipzen A."/>
            <person name="Lutzoni F."/>
            <person name="Magnuson J."/>
            <person name="Mondo S."/>
            <person name="Nolan M."/>
            <person name="Ohm R."/>
            <person name="Pangilinan J."/>
            <person name="Park H.-J."/>
            <person name="Ramirez L."/>
            <person name="Alfaro M."/>
            <person name="Sun H."/>
            <person name="Tritt A."/>
            <person name="Yoshinaga Y."/>
            <person name="Zwiers L.-H."/>
            <person name="Turgeon B.G."/>
            <person name="Goodwin S.B."/>
            <person name="Spatafora J.W."/>
            <person name="Crous P.W."/>
            <person name="Grigoriev I.V."/>
        </authorList>
    </citation>
    <scope>NUCLEOTIDE SEQUENCE</scope>
    <source>
        <strain evidence="2 4">CBS 781.70</strain>
    </source>
</reference>
<name>A0A6G1FYW1_9PEZI</name>
<evidence type="ECO:0000256" key="1">
    <source>
        <dbReference type="SAM" id="Phobius"/>
    </source>
</evidence>
<reference evidence="4" key="2">
    <citation type="submission" date="2020-04" db="EMBL/GenBank/DDBJ databases">
        <authorList>
            <consortium name="NCBI Genome Project"/>
        </authorList>
    </citation>
    <scope>NUCLEOTIDE SEQUENCE</scope>
    <source>
        <strain evidence="4">CBS 781.70</strain>
    </source>
</reference>
<keyword evidence="1" id="KW-0472">Membrane</keyword>
<organism evidence="2">
    <name type="scientific">Eremomyces bilateralis CBS 781.70</name>
    <dbReference type="NCBI Taxonomy" id="1392243"/>
    <lineage>
        <taxon>Eukaryota</taxon>
        <taxon>Fungi</taxon>
        <taxon>Dikarya</taxon>
        <taxon>Ascomycota</taxon>
        <taxon>Pezizomycotina</taxon>
        <taxon>Dothideomycetes</taxon>
        <taxon>Dothideomycetes incertae sedis</taxon>
        <taxon>Eremomycetales</taxon>
        <taxon>Eremomycetaceae</taxon>
        <taxon>Eremomyces</taxon>
    </lineage>
</organism>